<evidence type="ECO:0000256" key="1">
    <source>
        <dbReference type="ARBA" id="ARBA00004613"/>
    </source>
</evidence>
<feature type="domain" description="Ig-like" evidence="7">
    <location>
        <begin position="444"/>
        <end position="534"/>
    </location>
</feature>
<dbReference type="InterPro" id="IPR007110">
    <property type="entry name" value="Ig-like_dom"/>
</dbReference>
<dbReference type="InterPro" id="IPR003599">
    <property type="entry name" value="Ig_sub"/>
</dbReference>
<keyword evidence="4 6" id="KW-0732">Signal</keyword>
<evidence type="ECO:0000256" key="3">
    <source>
        <dbReference type="ARBA" id="ARBA00022525"/>
    </source>
</evidence>
<gene>
    <name evidence="9" type="primary">LOC100366908</name>
</gene>
<evidence type="ECO:0000256" key="2">
    <source>
        <dbReference type="ARBA" id="ARBA00009122"/>
    </source>
</evidence>
<accession>A0ABM0M6K4</accession>
<feature type="signal peptide" evidence="6">
    <location>
        <begin position="1"/>
        <end position="20"/>
    </location>
</feature>
<keyword evidence="3" id="KW-0964">Secreted</keyword>
<dbReference type="PROSITE" id="PS50835">
    <property type="entry name" value="IG_LIKE"/>
    <property type="match status" value="1"/>
</dbReference>
<reference evidence="9" key="1">
    <citation type="submission" date="2025-08" db="UniProtKB">
        <authorList>
            <consortium name="RefSeq"/>
        </authorList>
    </citation>
    <scope>IDENTIFICATION</scope>
    <source>
        <tissue evidence="9">Testes</tissue>
    </source>
</reference>
<dbReference type="RefSeq" id="XP_006815645.1">
    <property type="nucleotide sequence ID" value="XM_006815582.1"/>
</dbReference>
<sequence>MDHSTLKFVSFFCLLYIVKSVESYAGIQACDSGRESCYLKVSETTHACESASPFWDQVPVRITDYDVINGTVTVDPWNYLQRMGLYKILLKSTEKYMRDFGPRNLGNILWGLPLQFGWQFSTRRLDDPFNLQSDQEDKFYVSHNSYWASMNYYLSVIPFLGAVEAGVIDLEGLQLKLLKPSGRADQYCNSIASCRELIPETFQKWTEFYQHMIHITCREGHCTPMDAAQLDYLLYYMWDAHQATIEPAYEISADLLSGYPLAEQKFGRGWAHFVEYLAALRFITNCTYTHFFEEMSLPKRLLRDGDHPPFIRDLTVYENQALTMMNVLFFVDSYTVKSDPSGPVVAGIDTNITISFYIYGEKIVNRSLHTHVDQAYFDFPPGFIPIFDVPRGKVDVYSILEEGGNSSTDFHLIDISEHLSGRYGVGLDGIEPTDIRKYVEVIVPAAHWQPKNYVVVDVGETITLTCMAVQYQSLVASTNLTVSGPASSNRLKRMTFNEGPNPVVSLPITIEHVSATDAGRYACTSQDVMDSSIRNIEMLDLMVTTVATSGDVSVARGQSLALSCWLPWLDLNLQNVVWYRLNEYPELRRGQMEKVEVDINGDFVPDALFSPTGQWFVLYNVTSSLATTYKCKVEFTIPQNPNQYYVSPYSSISVSVKEHEKPIKQPSCTSWKTFYLTNLPTSVTVTERDNDYRWSVNIRVNATQNLLMTIFDASREESVHRFEIVLDSSSVVIERYGLEEFDPLLDRVIVNTLNLFPTNEMKEFTLHYYYDTLRILEGIESPETLIIYNNFRQMPGFTRYSVSFAVTENDSDAEVEYCISEDVVEPAPCSVNDGCISKGTRTNVTSFLVVICGLYIVVQHNFSV</sequence>
<name>A0ABM0M6K4_SACKO</name>
<dbReference type="Proteomes" id="UP000694865">
    <property type="component" value="Unplaced"/>
</dbReference>
<dbReference type="Pfam" id="PF05612">
    <property type="entry name" value="Leg1"/>
    <property type="match status" value="1"/>
</dbReference>
<comment type="similarity">
    <text evidence="2">Belongs to the LEG1 family.</text>
</comment>
<protein>
    <submittedName>
        <fullName evidence="9">Uncharacterized protein LOC100366908</fullName>
    </submittedName>
</protein>
<organism evidence="8 9">
    <name type="scientific">Saccoglossus kowalevskii</name>
    <name type="common">Acorn worm</name>
    <dbReference type="NCBI Taxonomy" id="10224"/>
    <lineage>
        <taxon>Eukaryota</taxon>
        <taxon>Metazoa</taxon>
        <taxon>Hemichordata</taxon>
        <taxon>Enteropneusta</taxon>
        <taxon>Harrimaniidae</taxon>
        <taxon>Saccoglossus</taxon>
    </lineage>
</organism>
<dbReference type="SMART" id="SM00409">
    <property type="entry name" value="IG"/>
    <property type="match status" value="2"/>
</dbReference>
<evidence type="ECO:0000313" key="9">
    <source>
        <dbReference type="RefSeq" id="XP_006815645.1"/>
    </source>
</evidence>
<feature type="chain" id="PRO_5047197296" evidence="6">
    <location>
        <begin position="21"/>
        <end position="864"/>
    </location>
</feature>
<comment type="subcellular location">
    <subcellularLocation>
        <location evidence="1">Secreted</location>
    </subcellularLocation>
</comment>
<dbReference type="SUPFAM" id="SSF48726">
    <property type="entry name" value="Immunoglobulin"/>
    <property type="match status" value="2"/>
</dbReference>
<dbReference type="InterPro" id="IPR013783">
    <property type="entry name" value="Ig-like_fold"/>
</dbReference>
<dbReference type="Gene3D" id="2.60.40.10">
    <property type="entry name" value="Immunoglobulins"/>
    <property type="match status" value="1"/>
</dbReference>
<evidence type="ECO:0000259" key="7">
    <source>
        <dbReference type="PROSITE" id="PS50835"/>
    </source>
</evidence>
<evidence type="ECO:0000256" key="5">
    <source>
        <dbReference type="ARBA" id="ARBA00023180"/>
    </source>
</evidence>
<dbReference type="PANTHER" id="PTHR18820:SF1">
    <property type="entry name" value="PROTEIN LEG1 HOMOLOG"/>
    <property type="match status" value="1"/>
</dbReference>
<proteinExistence type="inferred from homology"/>
<evidence type="ECO:0000256" key="6">
    <source>
        <dbReference type="SAM" id="SignalP"/>
    </source>
</evidence>
<dbReference type="GeneID" id="100366908"/>
<evidence type="ECO:0000256" key="4">
    <source>
        <dbReference type="ARBA" id="ARBA00022729"/>
    </source>
</evidence>
<keyword evidence="8" id="KW-1185">Reference proteome</keyword>
<keyword evidence="5" id="KW-0325">Glycoprotein</keyword>
<dbReference type="InterPro" id="IPR036179">
    <property type="entry name" value="Ig-like_dom_sf"/>
</dbReference>
<dbReference type="PANTHER" id="PTHR18820">
    <property type="entry name" value="LEG1"/>
    <property type="match status" value="1"/>
</dbReference>
<evidence type="ECO:0000313" key="8">
    <source>
        <dbReference type="Proteomes" id="UP000694865"/>
    </source>
</evidence>
<dbReference type="InterPro" id="IPR008499">
    <property type="entry name" value="Leg1"/>
</dbReference>